<dbReference type="Pfam" id="PF02922">
    <property type="entry name" value="CBM_48"/>
    <property type="match status" value="1"/>
</dbReference>
<dbReference type="InterPro" id="IPR048644">
    <property type="entry name" value="Isoamylase_C"/>
</dbReference>
<evidence type="ECO:0000313" key="5">
    <source>
        <dbReference type="EMBL" id="RAI27234.1"/>
    </source>
</evidence>
<dbReference type="Proteomes" id="UP000249299">
    <property type="component" value="Unassembled WGS sequence"/>
</dbReference>
<dbReference type="Pfam" id="PF21331">
    <property type="entry name" value="Isoamylase_C"/>
    <property type="match status" value="1"/>
</dbReference>
<dbReference type="InterPro" id="IPR014756">
    <property type="entry name" value="Ig_E-set"/>
</dbReference>
<dbReference type="SUPFAM" id="SSF51445">
    <property type="entry name" value="(Trans)glycosidases"/>
    <property type="match status" value="1"/>
</dbReference>
<dbReference type="PANTHER" id="PTHR43002">
    <property type="entry name" value="GLYCOGEN DEBRANCHING ENZYME"/>
    <property type="match status" value="1"/>
</dbReference>
<gene>
    <name evidence="5" type="primary">glgX</name>
    <name evidence="5" type="ORF">CH339_10830</name>
</gene>
<dbReference type="RefSeq" id="WP_111434380.1">
    <property type="nucleotide sequence ID" value="NZ_JACIGG010000003.1"/>
</dbReference>
<evidence type="ECO:0000256" key="2">
    <source>
        <dbReference type="ARBA" id="ARBA00022801"/>
    </source>
</evidence>
<dbReference type="InterPro" id="IPR013783">
    <property type="entry name" value="Ig-like_fold"/>
</dbReference>
<dbReference type="CDD" id="cd02856">
    <property type="entry name" value="E_set_GDE_Isoamylase_N"/>
    <property type="match status" value="1"/>
</dbReference>
<evidence type="ECO:0000256" key="1">
    <source>
        <dbReference type="ARBA" id="ARBA00008061"/>
    </source>
</evidence>
<dbReference type="InterPro" id="IPR017853">
    <property type="entry name" value="GH"/>
</dbReference>
<dbReference type="OrthoDB" id="3236218at2"/>
<evidence type="ECO:0000256" key="3">
    <source>
        <dbReference type="ARBA" id="ARBA00023295"/>
    </source>
</evidence>
<dbReference type="AlphaFoldDB" id="A0A327JPF3"/>
<dbReference type="Pfam" id="PF00128">
    <property type="entry name" value="Alpha-amylase"/>
    <property type="match status" value="1"/>
</dbReference>
<dbReference type="GO" id="GO:0004135">
    <property type="term" value="F:amylo-alpha-1,6-glucosidase activity"/>
    <property type="evidence" value="ECO:0007669"/>
    <property type="project" value="InterPro"/>
</dbReference>
<reference evidence="5 6" key="1">
    <citation type="submission" date="2017-07" db="EMBL/GenBank/DDBJ databases">
        <title>Draft Genome Sequences of Select Purple Nonsulfur Bacteria.</title>
        <authorList>
            <person name="Lasarre B."/>
            <person name="Mckinlay J.B."/>
        </authorList>
    </citation>
    <scope>NUCLEOTIDE SEQUENCE [LARGE SCALE GENOMIC DNA]</scope>
    <source>
        <strain evidence="5 6">DSM 11290</strain>
    </source>
</reference>
<dbReference type="SUPFAM" id="SSF81296">
    <property type="entry name" value="E set domains"/>
    <property type="match status" value="1"/>
</dbReference>
<dbReference type="Gene3D" id="2.60.40.10">
    <property type="entry name" value="Immunoglobulins"/>
    <property type="match status" value="1"/>
</dbReference>
<evidence type="ECO:0000313" key="6">
    <source>
        <dbReference type="Proteomes" id="UP000249299"/>
    </source>
</evidence>
<comment type="caution">
    <text evidence="5">The sequence shown here is derived from an EMBL/GenBank/DDBJ whole genome shotgun (WGS) entry which is preliminary data.</text>
</comment>
<dbReference type="GO" id="GO:0005980">
    <property type="term" value="P:glycogen catabolic process"/>
    <property type="evidence" value="ECO:0007669"/>
    <property type="project" value="InterPro"/>
</dbReference>
<dbReference type="InterPro" id="IPR044505">
    <property type="entry name" value="GlgX_Isoamylase_N_E_set"/>
</dbReference>
<accession>A0A327JPF3</accession>
<keyword evidence="2" id="KW-0378">Hydrolase</keyword>
<keyword evidence="6" id="KW-1185">Reference proteome</keyword>
<keyword evidence="3" id="KW-0326">Glycosidase</keyword>
<dbReference type="SUPFAM" id="SSF51011">
    <property type="entry name" value="Glycosyl hydrolase domain"/>
    <property type="match status" value="1"/>
</dbReference>
<feature type="domain" description="Glycosyl hydrolase family 13 catalytic" evidence="4">
    <location>
        <begin position="146"/>
        <end position="580"/>
    </location>
</feature>
<dbReference type="InterPro" id="IPR004193">
    <property type="entry name" value="Glyco_hydro_13_N"/>
</dbReference>
<comment type="similarity">
    <text evidence="1">Belongs to the glycosyl hydrolase 13 family.</text>
</comment>
<dbReference type="InterPro" id="IPR013780">
    <property type="entry name" value="Glyco_hydro_b"/>
</dbReference>
<sequence length="724" mass="81306">MKPPAHDLDFSVSAGHPDPLGATWDGEGTNFALFSANATRVELCLFSPQTGREVARIEMPEYTNEVWHAYLTGIRPGALYGYRVHGPFEPEAGHRFNPNKLLIDPYAKALSGRFSWSDALMGYRAGSGREDLSFDRRDSAFAVPKSVVVDPSFVWGDDRAPETPWQDTIIYEANVKGVTMQRSDVPQTERGRFLGLVAPAMLDHLVKLGVTAVELLPVHAFVDERFLVERDLVNYWGYNSIGYFAPDPRYLAGPGVAEFQHMVRRFHSAGIEVILDVVYNHTAEGNQLGPTLSFRGIDNVSYYRLSSENRRFYTDYTGCGNTLDTLHPRVIQLVVDSLRYWVETMHVDGFRFDLGAVLGRTRHGFDQESPLMSAMRQDPVLSRTKMIVEPWDTGHGGYQLGGFPPGFSEWNDRYRDTVRRFWRGDGGVTPEFAARLLGSAEMFDKRGRRPSASINFITAHDGFTLADTVSYTAKRNEANGEDNRDGHSANFSFNCGVEGRTDKPEVLARRCRQMRNLVTTMVLSQGTPMLLAGDEVANGQLGNNNAYCQDNEIGWVDWPLEGEEDRCNQQRFVANLLRFRREHKVLRQTRFLHGGKREDGEVDVHWLAPEGGEPDNGHWGDSNWRCIGLLLRVAADAPEYEADDDALFIIFNAGSSETAFTIPDARENHLWHEVFSSATADGTPDIVHIVMGGMEIPVEGQSVLIFREESKRWPPFNNGPKDDA</sequence>
<dbReference type="Gene3D" id="2.60.40.1180">
    <property type="entry name" value="Golgi alpha-mannosidase II"/>
    <property type="match status" value="1"/>
</dbReference>
<dbReference type="SMART" id="SM00642">
    <property type="entry name" value="Aamy"/>
    <property type="match status" value="1"/>
</dbReference>
<dbReference type="EMBL" id="NPEV01000020">
    <property type="protein sequence ID" value="RAI27234.1"/>
    <property type="molecule type" value="Genomic_DNA"/>
</dbReference>
<proteinExistence type="inferred from homology"/>
<name>A0A327JPF3_9HYPH</name>
<organism evidence="5 6">
    <name type="scientific">Rhodobium orientis</name>
    <dbReference type="NCBI Taxonomy" id="34017"/>
    <lineage>
        <taxon>Bacteria</taxon>
        <taxon>Pseudomonadati</taxon>
        <taxon>Pseudomonadota</taxon>
        <taxon>Alphaproteobacteria</taxon>
        <taxon>Hyphomicrobiales</taxon>
        <taxon>Rhodobiaceae</taxon>
        <taxon>Rhodobium</taxon>
    </lineage>
</organism>
<dbReference type="Gene3D" id="3.20.20.80">
    <property type="entry name" value="Glycosidases"/>
    <property type="match status" value="1"/>
</dbReference>
<dbReference type="InterPro" id="IPR011837">
    <property type="entry name" value="Glycogen_debranch_GlgX"/>
</dbReference>
<protein>
    <submittedName>
        <fullName evidence="5">Glycogen debranching enzyme GlgX</fullName>
    </submittedName>
</protein>
<dbReference type="CDD" id="cd11326">
    <property type="entry name" value="AmyAc_Glg_debranch"/>
    <property type="match status" value="1"/>
</dbReference>
<dbReference type="InterPro" id="IPR006047">
    <property type="entry name" value="GH13_cat_dom"/>
</dbReference>
<dbReference type="NCBIfam" id="TIGR02100">
    <property type="entry name" value="glgX_debranch"/>
    <property type="match status" value="1"/>
</dbReference>
<evidence type="ECO:0000259" key="4">
    <source>
        <dbReference type="SMART" id="SM00642"/>
    </source>
</evidence>